<evidence type="ECO:0000313" key="4">
    <source>
        <dbReference type="Proteomes" id="UP000241107"/>
    </source>
</evidence>
<keyword evidence="4" id="KW-1185">Reference proteome</keyword>
<dbReference type="RefSeq" id="XP_024712442.1">
    <property type="nucleotide sequence ID" value="XM_024859470.1"/>
</dbReference>
<evidence type="ECO:0000259" key="2">
    <source>
        <dbReference type="Pfam" id="PF10354"/>
    </source>
</evidence>
<feature type="domain" description="25S rRNA (uridine-N(3))-methyltransferase BMT5-like" evidence="2">
    <location>
        <begin position="78"/>
        <end position="276"/>
    </location>
</feature>
<dbReference type="STRING" id="418784.A0A2P7YK37"/>
<gene>
    <name evidence="3" type="ORF">C7M61_004146</name>
</gene>
<reference evidence="3 4" key="1">
    <citation type="submission" date="2018-03" db="EMBL/GenBank/DDBJ databases">
        <title>Candida pseudohaemulonii genome assembly and annotation.</title>
        <authorList>
            <person name="Munoz J.F."/>
            <person name="Gade L.G."/>
            <person name="Chow N.A."/>
            <person name="Litvintseva A.P."/>
            <person name="Loparev V.N."/>
            <person name="Cuomo C.A."/>
        </authorList>
    </citation>
    <scope>NUCLEOTIDE SEQUENCE [LARGE SCALE GENOMIC DNA]</scope>
    <source>
        <strain evidence="3 4">B12108</strain>
    </source>
</reference>
<dbReference type="AlphaFoldDB" id="A0A2P7YK37"/>
<evidence type="ECO:0000256" key="1">
    <source>
        <dbReference type="SAM" id="MobiDB-lite"/>
    </source>
</evidence>
<proteinExistence type="predicted"/>
<dbReference type="GO" id="GO:0070042">
    <property type="term" value="F:rRNA (uridine-N3-)-methyltransferase activity"/>
    <property type="evidence" value="ECO:0007669"/>
    <property type="project" value="EnsemblFungi"/>
</dbReference>
<dbReference type="GeneID" id="36567534"/>
<feature type="region of interest" description="Disordered" evidence="1">
    <location>
        <begin position="30"/>
        <end position="63"/>
    </location>
</feature>
<dbReference type="GO" id="GO:0005730">
    <property type="term" value="C:nucleolus"/>
    <property type="evidence" value="ECO:0007669"/>
    <property type="project" value="EnsemblFungi"/>
</dbReference>
<dbReference type="Proteomes" id="UP000241107">
    <property type="component" value="Unassembled WGS sequence"/>
</dbReference>
<comment type="caution">
    <text evidence="3">The sequence shown here is derived from an EMBL/GenBank/DDBJ whole genome shotgun (WGS) entry which is preliminary data.</text>
</comment>
<feature type="region of interest" description="Disordered" evidence="1">
    <location>
        <begin position="302"/>
        <end position="326"/>
    </location>
</feature>
<sequence>MAKKPKNKQIVGKGLKGALLKHFAKEQLKQNRQQAVKEAITKKADKEKSIKSGRSKGSKKQQHHIKALVPFNRDETLLLVGEGDFSFASSIVRNHLINPENLIATSYDSEEEVKSKYPGAEDHLLYLKNEGSRVLHQVDATNIPFALKLVNANRKKTGTKLFTPYKKLNHVMFNFPHTGRGMKDVDRNIRDHQKLVLGYFKSAHELLDMANQAASNDLGGYAESQNETRADVILSLFEGEPYISWGVKALARSEGLLVNQSGKFEWSAFEGYHHKRTNGIRDTTKPAAERDARIYIFDLKDTKTPDKKNTNKAKGKQVNDSDSDDD</sequence>
<feature type="compositionally biased region" description="Basic and acidic residues" evidence="1">
    <location>
        <begin position="39"/>
        <end position="50"/>
    </location>
</feature>
<organism evidence="3 4">
    <name type="scientific">Candidozyma pseudohaemuli</name>
    <dbReference type="NCBI Taxonomy" id="418784"/>
    <lineage>
        <taxon>Eukaryota</taxon>
        <taxon>Fungi</taxon>
        <taxon>Dikarya</taxon>
        <taxon>Ascomycota</taxon>
        <taxon>Saccharomycotina</taxon>
        <taxon>Pichiomycetes</taxon>
        <taxon>Metschnikowiaceae</taxon>
        <taxon>Candidozyma</taxon>
    </lineage>
</organism>
<dbReference type="GO" id="GO:0070475">
    <property type="term" value="P:rRNA base methylation"/>
    <property type="evidence" value="ECO:0007669"/>
    <property type="project" value="EnsemblFungi"/>
</dbReference>
<dbReference type="InterPro" id="IPR019446">
    <property type="entry name" value="BMT5-like"/>
</dbReference>
<feature type="compositionally biased region" description="Basic residues" evidence="1">
    <location>
        <begin position="51"/>
        <end position="63"/>
    </location>
</feature>
<dbReference type="PANTHER" id="PTHR11538:SF26">
    <property type="entry name" value="FERREDOXIN-FOLD ANTICODON-BINDING DOMAIN-CONTAINING PROTEIN 1"/>
    <property type="match status" value="1"/>
</dbReference>
<dbReference type="OrthoDB" id="273345at2759"/>
<dbReference type="PANTHER" id="PTHR11538">
    <property type="entry name" value="PHENYLALANYL-TRNA SYNTHETASE"/>
    <property type="match status" value="1"/>
</dbReference>
<dbReference type="EMBL" id="PYFQ01000012">
    <property type="protein sequence ID" value="PSK36322.1"/>
    <property type="molecule type" value="Genomic_DNA"/>
</dbReference>
<accession>A0A2P7YK37</accession>
<protein>
    <recommendedName>
        <fullName evidence="2">25S rRNA (uridine-N(3))-methyltransferase BMT5-like domain-containing protein</fullName>
    </recommendedName>
</protein>
<evidence type="ECO:0000313" key="3">
    <source>
        <dbReference type="EMBL" id="PSK36322.1"/>
    </source>
</evidence>
<name>A0A2P7YK37_9ASCO</name>
<dbReference type="Pfam" id="PF10354">
    <property type="entry name" value="BMT5-like"/>
    <property type="match status" value="1"/>
</dbReference>
<dbReference type="VEuPathDB" id="FungiDB:C7M61_004146"/>
<dbReference type="GO" id="GO:0005737">
    <property type="term" value="C:cytoplasm"/>
    <property type="evidence" value="ECO:0007669"/>
    <property type="project" value="TreeGrafter"/>
</dbReference>